<accession>A0A2H4ZQG5</accession>
<proteinExistence type="predicted"/>
<dbReference type="Pfam" id="PF05258">
    <property type="entry name" value="DciA"/>
    <property type="match status" value="1"/>
</dbReference>
<evidence type="ECO:0000313" key="1">
    <source>
        <dbReference type="EMBL" id="AUG32775.1"/>
    </source>
</evidence>
<dbReference type="AlphaFoldDB" id="A0A2H4ZQG5"/>
<dbReference type="InterPro" id="IPR007922">
    <property type="entry name" value="DciA-like"/>
</dbReference>
<gene>
    <name evidence="1" type="ORF">PLO_803</name>
</gene>
<keyword evidence="1" id="KW-0934">Plastid</keyword>
<reference evidence="1" key="1">
    <citation type="submission" date="2017-10" db="EMBL/GenBank/DDBJ databases">
        <title>Paulinella longichromatophora chromatophore genome.</title>
        <authorList>
            <person name="Lhee D."/>
            <person name="Yoon H.S."/>
        </authorList>
    </citation>
    <scope>NUCLEOTIDE SEQUENCE</scope>
</reference>
<sequence length="161" mass="18476">MKPAQIMRSKPLDPPSSISKCLKSLKTVQKVDPLLSRLWDDWEKIVGESLSLHCIPINLKNQRVTIGVSELQWSRALNFHRQSLILSFRKQGFNVRDLQVQQYSSSYSLGDRLNQNLTTWQYHPSRIDLHGISSCPACNSFTSQGEIARWGNCSLCQRNKF</sequence>
<geneLocation type="plastid" evidence="1"/>
<evidence type="ECO:0008006" key="2">
    <source>
        <dbReference type="Google" id="ProtNLM"/>
    </source>
</evidence>
<organism evidence="1">
    <name type="scientific">Paulinella longichromatophora</name>
    <dbReference type="NCBI Taxonomy" id="1708747"/>
    <lineage>
        <taxon>Eukaryota</taxon>
        <taxon>Sar</taxon>
        <taxon>Rhizaria</taxon>
        <taxon>Cercozoa</taxon>
        <taxon>Imbricatea</taxon>
        <taxon>Silicofilosea</taxon>
        <taxon>Euglyphida</taxon>
        <taxon>Paulinellidae</taxon>
        <taxon>Paulinella</taxon>
    </lineage>
</organism>
<dbReference type="EMBL" id="MG264610">
    <property type="protein sequence ID" value="AUG32775.1"/>
    <property type="molecule type" value="Genomic_DNA"/>
</dbReference>
<name>A0A2H4ZQG5_9EUKA</name>
<protein>
    <recommendedName>
        <fullName evidence="2">DUF721 domain-containing protein</fullName>
    </recommendedName>
</protein>